<feature type="domain" description="C3H1-type" evidence="6">
    <location>
        <begin position="133"/>
        <end position="160"/>
    </location>
</feature>
<feature type="region of interest" description="Disordered" evidence="5">
    <location>
        <begin position="374"/>
        <end position="405"/>
    </location>
</feature>
<keyword evidence="4" id="KW-0479">Metal-binding</keyword>
<keyword evidence="1" id="KW-0343">GTPase activation</keyword>
<sequence length="620" mass="66397">MHDTMTNSVVSTAPPPPPPLRQQPAVSLFTSSNSNSSGGGSALQSMNTSTLSIATLCGRVGDVPNDPRFPRYGALVEERLDHLKRIADQLGEDLSDYPHLVFRPGGLTEELGVLIRKKEDCLAERKAQNQQENANIKLCKEYYHGRCNRGVTCGDSHTDGHLEAHIRQVVRGLLGVPAEGGDGFLEGAADNKAGHHVMSIDRRVFTVLHALGRESWSLIIKVLNEVGGFRSLVVRACDSPAAKALSACLRRNTLDSLRVLDISRNRLGSTSPTGVLKIAAALAVNTTLESLSMAYNDLGAAGCYALVEAISSNSESAITALNLAGNGIVPQDGAFGVLCGAIGRCERLKKLSLAHNHIGPEGMKKIFATLGADPTPVSNQKEGGSTDNINNNNNNGSTLPSPASHALNSSAHSMVELPNSLQQVHHHHQLQQLECLDLCAAQCGDSGVIALSQFLVKPQAAALRYLHLGWNHVTYEGILPLCVALESVPRLEVLHLSYNLGIGRKGSIGLCEFMKKCNTLRKIDLRWTSLGDDGAATIAEAMTVGTSNLRSVLLYGNELDSRTETMIVERQRKLDDAHLKQQLLQQQGASGSNVNNKRPLAAAAAAAPAVPPLQPEDLFW</sequence>
<dbReference type="Pfam" id="PF00560">
    <property type="entry name" value="LRR_1"/>
    <property type="match status" value="1"/>
</dbReference>
<proteinExistence type="predicted"/>
<dbReference type="InterPro" id="IPR032675">
    <property type="entry name" value="LRR_dom_sf"/>
</dbReference>
<dbReference type="Proteomes" id="UP000051952">
    <property type="component" value="Unassembled WGS sequence"/>
</dbReference>
<dbReference type="InterPro" id="IPR027038">
    <property type="entry name" value="RanGap"/>
</dbReference>
<keyword evidence="8" id="KW-1185">Reference proteome</keyword>
<evidence type="ECO:0000313" key="7">
    <source>
        <dbReference type="EMBL" id="CUG89699.1"/>
    </source>
</evidence>
<dbReference type="PANTHER" id="PTHR24113:SF12">
    <property type="entry name" value="RAN GTPASE-ACTIVATING PROTEIN 1"/>
    <property type="match status" value="1"/>
</dbReference>
<evidence type="ECO:0000256" key="4">
    <source>
        <dbReference type="PROSITE-ProRule" id="PRU00723"/>
    </source>
</evidence>
<dbReference type="GO" id="GO:0005829">
    <property type="term" value="C:cytosol"/>
    <property type="evidence" value="ECO:0007669"/>
    <property type="project" value="TreeGrafter"/>
</dbReference>
<dbReference type="Gene3D" id="3.80.10.10">
    <property type="entry name" value="Ribonuclease Inhibitor"/>
    <property type="match status" value="2"/>
</dbReference>
<dbReference type="PROSITE" id="PS50103">
    <property type="entry name" value="ZF_C3H1"/>
    <property type="match status" value="1"/>
</dbReference>
<evidence type="ECO:0000259" key="6">
    <source>
        <dbReference type="PROSITE" id="PS50103"/>
    </source>
</evidence>
<dbReference type="EMBL" id="CYKH01001761">
    <property type="protein sequence ID" value="CUG89699.1"/>
    <property type="molecule type" value="Genomic_DNA"/>
</dbReference>
<dbReference type="GO" id="GO:0031267">
    <property type="term" value="F:small GTPase binding"/>
    <property type="evidence" value="ECO:0007669"/>
    <property type="project" value="TreeGrafter"/>
</dbReference>
<evidence type="ECO:0000256" key="3">
    <source>
        <dbReference type="ARBA" id="ARBA00022737"/>
    </source>
</evidence>
<name>A0A0S4JHR1_BODSA</name>
<evidence type="ECO:0000256" key="5">
    <source>
        <dbReference type="SAM" id="MobiDB-lite"/>
    </source>
</evidence>
<dbReference type="VEuPathDB" id="TriTrypDB:BSAL_22920"/>
<dbReference type="GO" id="GO:0048471">
    <property type="term" value="C:perinuclear region of cytoplasm"/>
    <property type="evidence" value="ECO:0007669"/>
    <property type="project" value="TreeGrafter"/>
</dbReference>
<dbReference type="Pfam" id="PF13516">
    <property type="entry name" value="LRR_6"/>
    <property type="match status" value="4"/>
</dbReference>
<evidence type="ECO:0000256" key="1">
    <source>
        <dbReference type="ARBA" id="ARBA00022468"/>
    </source>
</evidence>
<dbReference type="OrthoDB" id="1394818at2759"/>
<dbReference type="GO" id="GO:0005634">
    <property type="term" value="C:nucleus"/>
    <property type="evidence" value="ECO:0007669"/>
    <property type="project" value="TreeGrafter"/>
</dbReference>
<feature type="compositionally biased region" description="Polar residues" evidence="5">
    <location>
        <begin position="376"/>
        <end position="387"/>
    </location>
</feature>
<keyword evidence="3" id="KW-0677">Repeat</keyword>
<evidence type="ECO:0000256" key="2">
    <source>
        <dbReference type="ARBA" id="ARBA00022614"/>
    </source>
</evidence>
<dbReference type="GO" id="GO:0005096">
    <property type="term" value="F:GTPase activator activity"/>
    <property type="evidence" value="ECO:0007669"/>
    <property type="project" value="UniProtKB-KW"/>
</dbReference>
<keyword evidence="2" id="KW-0433">Leucine-rich repeat</keyword>
<accession>A0A0S4JHR1</accession>
<organism evidence="7 8">
    <name type="scientific">Bodo saltans</name>
    <name type="common">Flagellated protozoan</name>
    <dbReference type="NCBI Taxonomy" id="75058"/>
    <lineage>
        <taxon>Eukaryota</taxon>
        <taxon>Discoba</taxon>
        <taxon>Euglenozoa</taxon>
        <taxon>Kinetoplastea</taxon>
        <taxon>Metakinetoplastina</taxon>
        <taxon>Eubodonida</taxon>
        <taxon>Bodonidae</taxon>
        <taxon>Bodo</taxon>
    </lineage>
</organism>
<keyword evidence="4" id="KW-0863">Zinc-finger</keyword>
<dbReference type="GO" id="GO:0006913">
    <property type="term" value="P:nucleocytoplasmic transport"/>
    <property type="evidence" value="ECO:0007669"/>
    <property type="project" value="TreeGrafter"/>
</dbReference>
<evidence type="ECO:0000313" key="8">
    <source>
        <dbReference type="Proteomes" id="UP000051952"/>
    </source>
</evidence>
<dbReference type="SUPFAM" id="SSF52047">
    <property type="entry name" value="RNI-like"/>
    <property type="match status" value="1"/>
</dbReference>
<keyword evidence="4" id="KW-0862">Zinc</keyword>
<dbReference type="GO" id="GO:0008270">
    <property type="term" value="F:zinc ion binding"/>
    <property type="evidence" value="ECO:0007669"/>
    <property type="project" value="UniProtKB-KW"/>
</dbReference>
<gene>
    <name evidence="7" type="ORF">BSAL_22920</name>
</gene>
<feature type="region of interest" description="Disordered" evidence="5">
    <location>
        <begin position="1"/>
        <end position="45"/>
    </location>
</feature>
<dbReference type="InterPro" id="IPR001611">
    <property type="entry name" value="Leu-rich_rpt"/>
</dbReference>
<feature type="zinc finger region" description="C3H1-type" evidence="4">
    <location>
        <begin position="133"/>
        <end position="160"/>
    </location>
</feature>
<dbReference type="SMART" id="SM00368">
    <property type="entry name" value="LRR_RI"/>
    <property type="match status" value="8"/>
</dbReference>
<reference evidence="8" key="1">
    <citation type="submission" date="2015-09" db="EMBL/GenBank/DDBJ databases">
        <authorList>
            <consortium name="Pathogen Informatics"/>
        </authorList>
    </citation>
    <scope>NUCLEOTIDE SEQUENCE [LARGE SCALE GENOMIC DNA]</scope>
    <source>
        <strain evidence="8">Lake Konstanz</strain>
    </source>
</reference>
<dbReference type="PANTHER" id="PTHR24113">
    <property type="entry name" value="RAN GTPASE-ACTIVATING PROTEIN 1"/>
    <property type="match status" value="1"/>
</dbReference>
<feature type="compositionally biased region" description="Polar residues" evidence="5">
    <location>
        <begin position="396"/>
        <end position="405"/>
    </location>
</feature>
<feature type="compositionally biased region" description="Polar residues" evidence="5">
    <location>
        <begin position="1"/>
        <end position="11"/>
    </location>
</feature>
<dbReference type="InterPro" id="IPR000571">
    <property type="entry name" value="Znf_CCCH"/>
</dbReference>
<protein>
    <submittedName>
        <fullName evidence="7">Leucine-rich repeat protein, putative</fullName>
    </submittedName>
</protein>
<dbReference type="AlphaFoldDB" id="A0A0S4JHR1"/>